<dbReference type="GO" id="GO:0016020">
    <property type="term" value="C:membrane"/>
    <property type="evidence" value="ECO:0007669"/>
    <property type="project" value="UniProtKB-SubCell"/>
</dbReference>
<organism evidence="6 7">
    <name type="scientific">Podospora fimiseda</name>
    <dbReference type="NCBI Taxonomy" id="252190"/>
    <lineage>
        <taxon>Eukaryota</taxon>
        <taxon>Fungi</taxon>
        <taxon>Dikarya</taxon>
        <taxon>Ascomycota</taxon>
        <taxon>Pezizomycotina</taxon>
        <taxon>Sordariomycetes</taxon>
        <taxon>Sordariomycetidae</taxon>
        <taxon>Sordariales</taxon>
        <taxon>Podosporaceae</taxon>
        <taxon>Podospora</taxon>
    </lineage>
</organism>
<feature type="transmembrane region" description="Helical" evidence="5">
    <location>
        <begin position="95"/>
        <end position="116"/>
    </location>
</feature>
<accession>A0AAN7BL34</accession>
<evidence type="ECO:0000256" key="4">
    <source>
        <dbReference type="ARBA" id="ARBA00023136"/>
    </source>
</evidence>
<keyword evidence="2 5" id="KW-0812">Transmembrane</keyword>
<name>A0AAN7BL34_9PEZI</name>
<gene>
    <name evidence="6" type="ORF">QBC38DRAFT_457484</name>
</gene>
<comment type="subcellular location">
    <subcellularLocation>
        <location evidence="1">Membrane</location>
        <topology evidence="1">Multi-pass membrane protein</topology>
    </subcellularLocation>
</comment>
<keyword evidence="4 5" id="KW-0472">Membrane</keyword>
<proteinExistence type="predicted"/>
<reference evidence="6" key="2">
    <citation type="submission" date="2023-05" db="EMBL/GenBank/DDBJ databases">
        <authorList>
            <consortium name="Lawrence Berkeley National Laboratory"/>
            <person name="Steindorff A."/>
            <person name="Hensen N."/>
            <person name="Bonometti L."/>
            <person name="Westerberg I."/>
            <person name="Brannstrom I.O."/>
            <person name="Guillou S."/>
            <person name="Cros-Aarteil S."/>
            <person name="Calhoun S."/>
            <person name="Haridas S."/>
            <person name="Kuo A."/>
            <person name="Mondo S."/>
            <person name="Pangilinan J."/>
            <person name="Riley R."/>
            <person name="Labutti K."/>
            <person name="Andreopoulos B."/>
            <person name="Lipzen A."/>
            <person name="Chen C."/>
            <person name="Yanf M."/>
            <person name="Daum C."/>
            <person name="Ng V."/>
            <person name="Clum A."/>
            <person name="Ohm R."/>
            <person name="Martin F."/>
            <person name="Silar P."/>
            <person name="Natvig D."/>
            <person name="Lalanne C."/>
            <person name="Gautier V."/>
            <person name="Ament-Velasquez S.L."/>
            <person name="Kruys A."/>
            <person name="Hutchinson M.I."/>
            <person name="Powell A.J."/>
            <person name="Barry K."/>
            <person name="Miller A.N."/>
            <person name="Grigoriev I.V."/>
            <person name="Debuchy R."/>
            <person name="Gladieux P."/>
            <person name="Thoren M.H."/>
            <person name="Johannesson H."/>
        </authorList>
    </citation>
    <scope>NUCLEOTIDE SEQUENCE</scope>
    <source>
        <strain evidence="6">CBS 990.96</strain>
    </source>
</reference>
<dbReference type="AlphaFoldDB" id="A0AAN7BL34"/>
<sequence length="188" mass="21708">MALSALEPPEKFTFEFFEGLSVNWADKMLTETSQEVAKTQAAFESRIALAERQHQLHESKIMKRLTELAFIFIPLSLSTSIFGMEMKEFEDGIPLYVWVATSAGLLLAAYAIRWFLGSRLWRIVRENWISNVVVIYPKYRGDESNIPHIRLHHRYAIMATLCAITTIYPQRSFNCNVSFKKLLVSERA</sequence>
<dbReference type="EMBL" id="MU865371">
    <property type="protein sequence ID" value="KAK4225281.1"/>
    <property type="molecule type" value="Genomic_DNA"/>
</dbReference>
<dbReference type="Gene3D" id="1.20.58.340">
    <property type="entry name" value="Magnesium transport protein CorA, transmembrane region"/>
    <property type="match status" value="1"/>
</dbReference>
<dbReference type="SUPFAM" id="SSF144083">
    <property type="entry name" value="Magnesium transport protein CorA, transmembrane region"/>
    <property type="match status" value="1"/>
</dbReference>
<comment type="caution">
    <text evidence="6">The sequence shown here is derived from an EMBL/GenBank/DDBJ whole genome shotgun (WGS) entry which is preliminary data.</text>
</comment>
<evidence type="ECO:0000313" key="6">
    <source>
        <dbReference type="EMBL" id="KAK4225281.1"/>
    </source>
</evidence>
<dbReference type="InterPro" id="IPR045863">
    <property type="entry name" value="CorA_TM1_TM2"/>
</dbReference>
<feature type="transmembrane region" description="Helical" evidence="5">
    <location>
        <begin position="65"/>
        <end position="83"/>
    </location>
</feature>
<dbReference type="Proteomes" id="UP001301958">
    <property type="component" value="Unassembled WGS sequence"/>
</dbReference>
<evidence type="ECO:0000256" key="2">
    <source>
        <dbReference type="ARBA" id="ARBA00022692"/>
    </source>
</evidence>
<evidence type="ECO:0000256" key="3">
    <source>
        <dbReference type="ARBA" id="ARBA00022989"/>
    </source>
</evidence>
<protein>
    <submittedName>
        <fullName evidence="6">Uncharacterized protein</fullName>
    </submittedName>
</protein>
<evidence type="ECO:0000313" key="7">
    <source>
        <dbReference type="Proteomes" id="UP001301958"/>
    </source>
</evidence>
<reference evidence="6" key="1">
    <citation type="journal article" date="2023" name="Mol. Phylogenet. Evol.">
        <title>Genome-scale phylogeny and comparative genomics of the fungal order Sordariales.</title>
        <authorList>
            <person name="Hensen N."/>
            <person name="Bonometti L."/>
            <person name="Westerberg I."/>
            <person name="Brannstrom I.O."/>
            <person name="Guillou S."/>
            <person name="Cros-Aarteil S."/>
            <person name="Calhoun S."/>
            <person name="Haridas S."/>
            <person name="Kuo A."/>
            <person name="Mondo S."/>
            <person name="Pangilinan J."/>
            <person name="Riley R."/>
            <person name="LaButti K."/>
            <person name="Andreopoulos B."/>
            <person name="Lipzen A."/>
            <person name="Chen C."/>
            <person name="Yan M."/>
            <person name="Daum C."/>
            <person name="Ng V."/>
            <person name="Clum A."/>
            <person name="Steindorff A."/>
            <person name="Ohm R.A."/>
            <person name="Martin F."/>
            <person name="Silar P."/>
            <person name="Natvig D.O."/>
            <person name="Lalanne C."/>
            <person name="Gautier V."/>
            <person name="Ament-Velasquez S.L."/>
            <person name="Kruys A."/>
            <person name="Hutchinson M.I."/>
            <person name="Powell A.J."/>
            <person name="Barry K."/>
            <person name="Miller A.N."/>
            <person name="Grigoriev I.V."/>
            <person name="Debuchy R."/>
            <person name="Gladieux P."/>
            <person name="Hiltunen Thoren M."/>
            <person name="Johannesson H."/>
        </authorList>
    </citation>
    <scope>NUCLEOTIDE SEQUENCE</scope>
    <source>
        <strain evidence="6">CBS 990.96</strain>
    </source>
</reference>
<keyword evidence="7" id="KW-1185">Reference proteome</keyword>
<keyword evidence="3 5" id="KW-1133">Transmembrane helix</keyword>
<evidence type="ECO:0000256" key="1">
    <source>
        <dbReference type="ARBA" id="ARBA00004141"/>
    </source>
</evidence>
<dbReference type="Pfam" id="PF01544">
    <property type="entry name" value="CorA"/>
    <property type="match status" value="1"/>
</dbReference>
<evidence type="ECO:0000256" key="5">
    <source>
        <dbReference type="SAM" id="Phobius"/>
    </source>
</evidence>
<dbReference type="GO" id="GO:0046873">
    <property type="term" value="F:metal ion transmembrane transporter activity"/>
    <property type="evidence" value="ECO:0007669"/>
    <property type="project" value="InterPro"/>
</dbReference>
<dbReference type="InterPro" id="IPR002523">
    <property type="entry name" value="MgTranspt_CorA/ZnTranspt_ZntB"/>
</dbReference>